<gene>
    <name evidence="3" type="ORF">MMAN_14050</name>
</gene>
<feature type="domain" description="UspA" evidence="2">
    <location>
        <begin position="161"/>
        <end position="289"/>
    </location>
</feature>
<dbReference type="SUPFAM" id="SSF52402">
    <property type="entry name" value="Adenine nucleotide alpha hydrolases-like"/>
    <property type="match status" value="2"/>
</dbReference>
<proteinExistence type="inferred from homology"/>
<evidence type="ECO:0000313" key="4">
    <source>
        <dbReference type="Proteomes" id="UP000465812"/>
    </source>
</evidence>
<dbReference type="InterPro" id="IPR014729">
    <property type="entry name" value="Rossmann-like_a/b/a_fold"/>
</dbReference>
<protein>
    <submittedName>
        <fullName evidence="3">Universal stress protein</fullName>
    </submittedName>
</protein>
<keyword evidence="4" id="KW-1185">Reference proteome</keyword>
<dbReference type="Gene3D" id="3.40.50.620">
    <property type="entry name" value="HUPs"/>
    <property type="match status" value="2"/>
</dbReference>
<evidence type="ECO:0000313" key="3">
    <source>
        <dbReference type="EMBL" id="BBY37271.1"/>
    </source>
</evidence>
<feature type="domain" description="UspA" evidence="2">
    <location>
        <begin position="16"/>
        <end position="149"/>
    </location>
</feature>
<organism evidence="3 4">
    <name type="scientific">Mycobacterium mantenii</name>
    <dbReference type="NCBI Taxonomy" id="560555"/>
    <lineage>
        <taxon>Bacteria</taxon>
        <taxon>Bacillati</taxon>
        <taxon>Actinomycetota</taxon>
        <taxon>Actinomycetes</taxon>
        <taxon>Mycobacteriales</taxon>
        <taxon>Mycobacteriaceae</taxon>
        <taxon>Mycobacterium</taxon>
        <taxon>Mycobacterium avium complex (MAC)</taxon>
    </lineage>
</organism>
<dbReference type="Pfam" id="PF00582">
    <property type="entry name" value="Usp"/>
    <property type="match status" value="2"/>
</dbReference>
<accession>A0ABM7JQP3</accession>
<reference evidence="3 4" key="1">
    <citation type="journal article" date="2019" name="Emerg. Microbes Infect.">
        <title>Comprehensive subspecies identification of 175 nontuberculous mycobacteria species based on 7547 genomic profiles.</title>
        <authorList>
            <person name="Matsumoto Y."/>
            <person name="Kinjo T."/>
            <person name="Motooka D."/>
            <person name="Nabeya D."/>
            <person name="Jung N."/>
            <person name="Uechi K."/>
            <person name="Horii T."/>
            <person name="Iida T."/>
            <person name="Fujita J."/>
            <person name="Nakamura S."/>
        </authorList>
    </citation>
    <scope>NUCLEOTIDE SEQUENCE [LARGE SCALE GENOMIC DNA]</scope>
    <source>
        <strain evidence="3 4">JCM 18113</strain>
    </source>
</reference>
<sequence>MTRSDSLAMNELRTDRPIAVGIDGSKAAVQAALWAVDEAVRRDAPLRLMYAMEQGKGLDAEPEVLARTFAAAETAIGRALTAIESTGQQVKTEMEIVQGPAIRSLIAVSASAAMVCVGAMGLRHFRAGRVGSTAAALAISAQCHVAIVRGLHDQTGQLGGRIVVEVGNSSDCGELLGVAMEEARTRSATVQAIICRRTVSYGAAAEDKDDRRAIADLDRRLAGWRRRYPEIRVESAAVHNTLFEYLAGNRGSVQLAIVGSDNREHLKELIGPVGSAVLQDGDCSLLVVKGRHL</sequence>
<evidence type="ECO:0000256" key="1">
    <source>
        <dbReference type="ARBA" id="ARBA00008791"/>
    </source>
</evidence>
<comment type="similarity">
    <text evidence="1">Belongs to the universal stress protein A family.</text>
</comment>
<dbReference type="PANTHER" id="PTHR46268">
    <property type="entry name" value="STRESS RESPONSE PROTEIN NHAX"/>
    <property type="match status" value="1"/>
</dbReference>
<dbReference type="Proteomes" id="UP000465812">
    <property type="component" value="Chromosome"/>
</dbReference>
<dbReference type="PANTHER" id="PTHR46268:SF6">
    <property type="entry name" value="UNIVERSAL STRESS PROTEIN UP12"/>
    <property type="match status" value="1"/>
</dbReference>
<dbReference type="PRINTS" id="PR01438">
    <property type="entry name" value="UNVRSLSTRESS"/>
</dbReference>
<dbReference type="InterPro" id="IPR006015">
    <property type="entry name" value="Universal_stress_UspA"/>
</dbReference>
<dbReference type="InterPro" id="IPR006016">
    <property type="entry name" value="UspA"/>
</dbReference>
<evidence type="ECO:0000259" key="2">
    <source>
        <dbReference type="Pfam" id="PF00582"/>
    </source>
</evidence>
<dbReference type="EMBL" id="AP022590">
    <property type="protein sequence ID" value="BBY37271.1"/>
    <property type="molecule type" value="Genomic_DNA"/>
</dbReference>
<name>A0ABM7JQP3_MYCNT</name>